<feature type="region of interest" description="Disordered" evidence="1">
    <location>
        <begin position="317"/>
        <end position="341"/>
    </location>
</feature>
<keyword evidence="3" id="KW-1185">Reference proteome</keyword>
<dbReference type="HOGENOM" id="CLU_813987_0_0_1"/>
<name>A0A0C9X606_9AGAR</name>
<dbReference type="Proteomes" id="UP000054477">
    <property type="component" value="Unassembled WGS sequence"/>
</dbReference>
<dbReference type="EMBL" id="KN838712">
    <property type="protein sequence ID" value="KIJ96748.1"/>
    <property type="molecule type" value="Genomic_DNA"/>
</dbReference>
<gene>
    <name evidence="2" type="ORF">K443DRAFT_124353</name>
</gene>
<evidence type="ECO:0000313" key="3">
    <source>
        <dbReference type="Proteomes" id="UP000054477"/>
    </source>
</evidence>
<proteinExistence type="predicted"/>
<evidence type="ECO:0000256" key="1">
    <source>
        <dbReference type="SAM" id="MobiDB-lite"/>
    </source>
</evidence>
<feature type="region of interest" description="Disordered" evidence="1">
    <location>
        <begin position="1"/>
        <end position="42"/>
    </location>
</feature>
<sequence>MAREKRAREEKRAMEETREEETRKGRSIDARGKKRAMEETHVREGTCKGRDMQGNGCAREGMYKGRDVREKICGRGEMCKGRGGGKRQVRGLTERKVTVSMGEGDGNKALEWTHDGKDVRGTCKGRDVQEKRHVRGSTDRELTGARGGQWARVRETRHLEWTHEGGDMRGNICARELCVRDVQGKKCGREEIVEGVNGTRSDRREGGSMGEGNEGFGVDECKRARSFEGRLTPCASSLEVKGATHRVSRPSMVLQGHIGPLTPLLEVLVVVVRKPRYEISDDETKMALDAEERLKTYHLQKREWNEEERVCRRALMAKRMEGNKGEGREREGKSVGDSSYS</sequence>
<reference evidence="2 3" key="1">
    <citation type="submission" date="2014-04" db="EMBL/GenBank/DDBJ databases">
        <authorList>
            <consortium name="DOE Joint Genome Institute"/>
            <person name="Kuo A."/>
            <person name="Kohler A."/>
            <person name="Nagy L.G."/>
            <person name="Floudas D."/>
            <person name="Copeland A."/>
            <person name="Barry K.W."/>
            <person name="Cichocki N."/>
            <person name="Veneault-Fourrey C."/>
            <person name="LaButti K."/>
            <person name="Lindquist E.A."/>
            <person name="Lipzen A."/>
            <person name="Lundell T."/>
            <person name="Morin E."/>
            <person name="Murat C."/>
            <person name="Sun H."/>
            <person name="Tunlid A."/>
            <person name="Henrissat B."/>
            <person name="Grigoriev I.V."/>
            <person name="Hibbett D.S."/>
            <person name="Martin F."/>
            <person name="Nordberg H.P."/>
            <person name="Cantor M.N."/>
            <person name="Hua S.X."/>
        </authorList>
    </citation>
    <scope>NUCLEOTIDE SEQUENCE [LARGE SCALE GENOMIC DNA]</scope>
    <source>
        <strain evidence="2 3">LaAM-08-1</strain>
    </source>
</reference>
<dbReference type="AlphaFoldDB" id="A0A0C9X606"/>
<accession>A0A0C9X606</accession>
<reference evidence="3" key="2">
    <citation type="submission" date="2015-01" db="EMBL/GenBank/DDBJ databases">
        <title>Evolutionary Origins and Diversification of the Mycorrhizal Mutualists.</title>
        <authorList>
            <consortium name="DOE Joint Genome Institute"/>
            <consortium name="Mycorrhizal Genomics Consortium"/>
            <person name="Kohler A."/>
            <person name="Kuo A."/>
            <person name="Nagy L.G."/>
            <person name="Floudas D."/>
            <person name="Copeland A."/>
            <person name="Barry K.W."/>
            <person name="Cichocki N."/>
            <person name="Veneault-Fourrey C."/>
            <person name="LaButti K."/>
            <person name="Lindquist E.A."/>
            <person name="Lipzen A."/>
            <person name="Lundell T."/>
            <person name="Morin E."/>
            <person name="Murat C."/>
            <person name="Riley R."/>
            <person name="Ohm R."/>
            <person name="Sun H."/>
            <person name="Tunlid A."/>
            <person name="Henrissat B."/>
            <person name="Grigoriev I.V."/>
            <person name="Hibbett D.S."/>
            <person name="Martin F."/>
        </authorList>
    </citation>
    <scope>NUCLEOTIDE SEQUENCE [LARGE SCALE GENOMIC DNA]</scope>
    <source>
        <strain evidence="3">LaAM-08-1</strain>
    </source>
</reference>
<organism evidence="2 3">
    <name type="scientific">Laccaria amethystina LaAM-08-1</name>
    <dbReference type="NCBI Taxonomy" id="1095629"/>
    <lineage>
        <taxon>Eukaryota</taxon>
        <taxon>Fungi</taxon>
        <taxon>Dikarya</taxon>
        <taxon>Basidiomycota</taxon>
        <taxon>Agaricomycotina</taxon>
        <taxon>Agaricomycetes</taxon>
        <taxon>Agaricomycetidae</taxon>
        <taxon>Agaricales</taxon>
        <taxon>Agaricineae</taxon>
        <taxon>Hydnangiaceae</taxon>
        <taxon>Laccaria</taxon>
    </lineage>
</organism>
<protein>
    <submittedName>
        <fullName evidence="2">Uncharacterized protein</fullName>
    </submittedName>
</protein>
<evidence type="ECO:0000313" key="2">
    <source>
        <dbReference type="EMBL" id="KIJ96748.1"/>
    </source>
</evidence>
<feature type="compositionally biased region" description="Basic and acidic residues" evidence="1">
    <location>
        <begin position="318"/>
        <end position="334"/>
    </location>
</feature>